<keyword evidence="5" id="KW-1185">Reference proteome</keyword>
<feature type="chain" id="PRO_5014336659" description="Secretion system C-terminal sorting domain-containing protein" evidence="2">
    <location>
        <begin position="26"/>
        <end position="240"/>
    </location>
</feature>
<keyword evidence="1 2" id="KW-0732">Signal</keyword>
<protein>
    <recommendedName>
        <fullName evidence="3">Secretion system C-terminal sorting domain-containing protein</fullName>
    </recommendedName>
</protein>
<proteinExistence type="predicted"/>
<evidence type="ECO:0000313" key="4">
    <source>
        <dbReference type="EMBL" id="AUS07164.1"/>
    </source>
</evidence>
<evidence type="ECO:0000256" key="1">
    <source>
        <dbReference type="ARBA" id="ARBA00022729"/>
    </source>
</evidence>
<evidence type="ECO:0000259" key="3">
    <source>
        <dbReference type="Pfam" id="PF18962"/>
    </source>
</evidence>
<reference evidence="5" key="1">
    <citation type="submission" date="2018-01" db="EMBL/GenBank/DDBJ databases">
        <title>Complete genome of Tamlana sp. UJ94.</title>
        <authorList>
            <person name="Jung J."/>
            <person name="Chung D."/>
            <person name="Bae S.S."/>
            <person name="Baek K."/>
        </authorList>
    </citation>
    <scope>NUCLEOTIDE SEQUENCE [LARGE SCALE GENOMIC DNA]</scope>
    <source>
        <strain evidence="5">UJ94</strain>
    </source>
</reference>
<sequence>MKQKLLILGITLLTLKVTYSQCAVAHITEQFSSNIIPSVIGQSFTAECDGTLASFQIYASEIGTLKSGTLNIYDGNTNSGTPIYTQIYPEIVVTNIDNPIVFNITGSVLLLANNQYSFQVSTNLNYFLGYPNPYTSGTAWVNSKVSSLMDLSFSVSISDNALGAEAFNKDNKISIFPNPASEFITISNMAVSENYSILNALGQEIISGITGNNEIDIRSLNNGLYFLKFEKGAVLKFIKK</sequence>
<feature type="domain" description="Secretion system C-terminal sorting" evidence="3">
    <location>
        <begin position="175"/>
        <end position="233"/>
    </location>
</feature>
<feature type="signal peptide" evidence="2">
    <location>
        <begin position="1"/>
        <end position="25"/>
    </location>
</feature>
<accession>A0A2I7SMS1</accession>
<dbReference type="KEGG" id="taj:C1A40_17760"/>
<dbReference type="RefSeq" id="WP_102997045.1">
    <property type="nucleotide sequence ID" value="NZ_CP025938.1"/>
</dbReference>
<dbReference type="AlphaFoldDB" id="A0A2I7SMS1"/>
<name>A0A2I7SMS1_9FLAO</name>
<gene>
    <name evidence="4" type="ORF">C1A40_17760</name>
</gene>
<dbReference type="Proteomes" id="UP000236592">
    <property type="component" value="Chromosome"/>
</dbReference>
<dbReference type="Pfam" id="PF18962">
    <property type="entry name" value="Por_Secre_tail"/>
    <property type="match status" value="1"/>
</dbReference>
<evidence type="ECO:0000256" key="2">
    <source>
        <dbReference type="SAM" id="SignalP"/>
    </source>
</evidence>
<organism evidence="4 5">
    <name type="scientific">Pseudotamlana carrageenivorans</name>
    <dbReference type="NCBI Taxonomy" id="2069432"/>
    <lineage>
        <taxon>Bacteria</taxon>
        <taxon>Pseudomonadati</taxon>
        <taxon>Bacteroidota</taxon>
        <taxon>Flavobacteriia</taxon>
        <taxon>Flavobacteriales</taxon>
        <taxon>Flavobacteriaceae</taxon>
        <taxon>Pseudotamlana</taxon>
    </lineage>
</organism>
<dbReference type="OrthoDB" id="1138233at2"/>
<dbReference type="EMBL" id="CP025938">
    <property type="protein sequence ID" value="AUS07164.1"/>
    <property type="molecule type" value="Genomic_DNA"/>
</dbReference>
<dbReference type="NCBIfam" id="TIGR04183">
    <property type="entry name" value="Por_Secre_tail"/>
    <property type="match status" value="1"/>
</dbReference>
<evidence type="ECO:0000313" key="5">
    <source>
        <dbReference type="Proteomes" id="UP000236592"/>
    </source>
</evidence>
<dbReference type="InterPro" id="IPR026444">
    <property type="entry name" value="Secre_tail"/>
</dbReference>